<reference evidence="2" key="1">
    <citation type="submission" date="2019-07" db="EMBL/GenBank/DDBJ databases">
        <title>Whole genome shotgun sequence of Lactobacillus kefiri NBRC 15888.</title>
        <authorList>
            <person name="Hosoyama A."/>
            <person name="Uohara A."/>
            <person name="Ohji S."/>
            <person name="Ichikawa N."/>
        </authorList>
    </citation>
    <scope>NUCLEOTIDE SEQUENCE [LARGE SCALE GENOMIC DNA]</scope>
    <source>
        <strain evidence="2">NBRC 15888</strain>
    </source>
</reference>
<feature type="signal peptide" evidence="1">
    <location>
        <begin position="1"/>
        <end position="18"/>
    </location>
</feature>
<organism evidence="2 3">
    <name type="scientific">Lentilactobacillus kefiri</name>
    <name type="common">Lactobacillus kefiri</name>
    <dbReference type="NCBI Taxonomy" id="33962"/>
    <lineage>
        <taxon>Bacteria</taxon>
        <taxon>Bacillati</taxon>
        <taxon>Bacillota</taxon>
        <taxon>Bacilli</taxon>
        <taxon>Lactobacillales</taxon>
        <taxon>Lactobacillaceae</taxon>
        <taxon>Lentilactobacillus</taxon>
    </lineage>
</organism>
<evidence type="ECO:0000256" key="1">
    <source>
        <dbReference type="SAM" id="SignalP"/>
    </source>
</evidence>
<dbReference type="Pfam" id="PF12978">
    <property type="entry name" value="DUF3862"/>
    <property type="match status" value="1"/>
</dbReference>
<keyword evidence="3" id="KW-1185">Reference proteome</keyword>
<accession>A0A511DUI5</accession>
<dbReference type="STRING" id="1423764.FC95_GL001471"/>
<protein>
    <recommendedName>
        <fullName evidence="4">DUF3862 domain-containing protein</fullName>
    </recommendedName>
</protein>
<proteinExistence type="predicted"/>
<dbReference type="AlphaFoldDB" id="A0A511DUI5"/>
<gene>
    <name evidence="2" type="ORF">LKE01_13150</name>
</gene>
<keyword evidence="1" id="KW-0732">Signal</keyword>
<dbReference type="InterPro" id="IPR024418">
    <property type="entry name" value="DUF3862"/>
</dbReference>
<dbReference type="GeneID" id="71567538"/>
<dbReference type="EMBL" id="BJVK01000014">
    <property type="protein sequence ID" value="GEL28495.1"/>
    <property type="molecule type" value="Genomic_DNA"/>
</dbReference>
<name>A0A511DUI5_LENKE</name>
<feature type="chain" id="PRO_5039524013" description="DUF3862 domain-containing protein" evidence="1">
    <location>
        <begin position="19"/>
        <end position="210"/>
    </location>
</feature>
<evidence type="ECO:0008006" key="4">
    <source>
        <dbReference type="Google" id="ProtNLM"/>
    </source>
</evidence>
<dbReference type="PROSITE" id="PS51257">
    <property type="entry name" value="PROKAR_LIPOPROTEIN"/>
    <property type="match status" value="1"/>
</dbReference>
<comment type="caution">
    <text evidence="2">The sequence shown here is derived from an EMBL/GenBank/DDBJ whole genome shotgun (WGS) entry which is preliminary data.</text>
</comment>
<dbReference type="OrthoDB" id="2325357at2"/>
<sequence length="210" mass="22871">MKKAATFTVACIGTLLLAGCTHSNTTKKSAKDHYAIQQTPAQFKHDRAVEGINLANFNRINIGNINDGTDGSSQQQVIKLFGNPEHVSRVFVKGVSKKTTQYIWKDVSSSFPVSKVKVQFLNHLAVGKSYFPTSKGNIKTIPKAKIKGLHLGTTYQSVIDALGTPNGQTIVGQGPLSGKYLLYAVGRKGSAYDLTFTDDKLNNKFKTSIY</sequence>
<dbReference type="Proteomes" id="UP000321893">
    <property type="component" value="Unassembled WGS sequence"/>
</dbReference>
<dbReference type="RefSeq" id="WP_054769262.1">
    <property type="nucleotide sequence ID" value="NZ_BJVK01000014.1"/>
</dbReference>
<evidence type="ECO:0000313" key="3">
    <source>
        <dbReference type="Proteomes" id="UP000321893"/>
    </source>
</evidence>
<dbReference type="Gene3D" id="3.30.1450.10">
    <property type="match status" value="2"/>
</dbReference>
<dbReference type="InterPro" id="IPR037873">
    <property type="entry name" value="BamE-like"/>
</dbReference>
<evidence type="ECO:0000313" key="2">
    <source>
        <dbReference type="EMBL" id="GEL28495.1"/>
    </source>
</evidence>